<protein>
    <submittedName>
        <fullName evidence="2">Uncharacterized protein</fullName>
    </submittedName>
</protein>
<evidence type="ECO:0000256" key="1">
    <source>
        <dbReference type="SAM" id="Coils"/>
    </source>
</evidence>
<organism evidence="2 3">
    <name type="scientific">Cylindrobasidium torrendii FP15055 ss-10</name>
    <dbReference type="NCBI Taxonomy" id="1314674"/>
    <lineage>
        <taxon>Eukaryota</taxon>
        <taxon>Fungi</taxon>
        <taxon>Dikarya</taxon>
        <taxon>Basidiomycota</taxon>
        <taxon>Agaricomycotina</taxon>
        <taxon>Agaricomycetes</taxon>
        <taxon>Agaricomycetidae</taxon>
        <taxon>Agaricales</taxon>
        <taxon>Marasmiineae</taxon>
        <taxon>Physalacriaceae</taxon>
        <taxon>Cylindrobasidium</taxon>
    </lineage>
</organism>
<keyword evidence="1" id="KW-0175">Coiled coil</keyword>
<sequence length="601" mass="68160">MVEAAWSACDGTVSGCACTHHDLPSTALSQMSLEALFSTSRKDFTSSKNTTSNNTYEGVNTAQIQSLQDDLVNIQRNREQLQRAERLMKNQLGTVEDKIAASLRAEKMIIHKLTSCAAIPVCPVLSLPADVLELIFDYVVKHVEMPQRGDSREEWSESCQLSEPPSSLGALALTCESWKVVLTSRPRMWSYIYIDIGDRARFEAFYAPCITEQLSHTAVDDSLHVAIGKTRVPAFKDMPSEKEANARLLSDCMRFLLPYNKRIEQLDLFLPYSLLLDGGEKRLGDHMPRLAQVQVFCTAMDTGPFVRQKYIMLPASKRLKEVRIIGVDTFHVEAPDSIETYIVEDPQVSGIADYDYGSDCACDFDLLDAVHFHPNLKRLIMDIGHTGFEPIEGDLEYVPNPVPRRLVHVDITAFSWSPIFLSDFTAPELEHLRLAMVERMPCPDPEHEDLREALSDVVRLLRLSRPPLRFLHLENIAADASQFVRLTQLARSLTELHIIDYPELRGVVELLETAPYPFPHLRTLDLQGDMESCRGLAVRIAETWDNTPLEDLRLYWNGWYYSTDEEGEDAGREIEDVDLWMMEVSGALMHIPMCRLEVGRR</sequence>
<dbReference type="Proteomes" id="UP000054007">
    <property type="component" value="Unassembled WGS sequence"/>
</dbReference>
<dbReference type="AlphaFoldDB" id="A0A0D7BKB3"/>
<gene>
    <name evidence="2" type="ORF">CYLTODRAFT_420141</name>
</gene>
<keyword evidence="3" id="KW-1185">Reference proteome</keyword>
<accession>A0A0D7BKB3</accession>
<dbReference type="STRING" id="1314674.A0A0D7BKB3"/>
<dbReference type="EMBL" id="KN880474">
    <property type="protein sequence ID" value="KIY70051.1"/>
    <property type="molecule type" value="Genomic_DNA"/>
</dbReference>
<evidence type="ECO:0000313" key="3">
    <source>
        <dbReference type="Proteomes" id="UP000054007"/>
    </source>
</evidence>
<proteinExistence type="predicted"/>
<evidence type="ECO:0000313" key="2">
    <source>
        <dbReference type="EMBL" id="KIY70051.1"/>
    </source>
</evidence>
<name>A0A0D7BKB3_9AGAR</name>
<feature type="coiled-coil region" evidence="1">
    <location>
        <begin position="64"/>
        <end position="94"/>
    </location>
</feature>
<reference evidence="2 3" key="1">
    <citation type="journal article" date="2015" name="Fungal Genet. Biol.">
        <title>Evolution of novel wood decay mechanisms in Agaricales revealed by the genome sequences of Fistulina hepatica and Cylindrobasidium torrendii.</title>
        <authorList>
            <person name="Floudas D."/>
            <person name="Held B.W."/>
            <person name="Riley R."/>
            <person name="Nagy L.G."/>
            <person name="Koehler G."/>
            <person name="Ransdell A.S."/>
            <person name="Younus H."/>
            <person name="Chow J."/>
            <person name="Chiniquy J."/>
            <person name="Lipzen A."/>
            <person name="Tritt A."/>
            <person name="Sun H."/>
            <person name="Haridas S."/>
            <person name="LaButti K."/>
            <person name="Ohm R.A."/>
            <person name="Kues U."/>
            <person name="Blanchette R.A."/>
            <person name="Grigoriev I.V."/>
            <person name="Minto R.E."/>
            <person name="Hibbett D.S."/>
        </authorList>
    </citation>
    <scope>NUCLEOTIDE SEQUENCE [LARGE SCALE GENOMIC DNA]</scope>
    <source>
        <strain evidence="2 3">FP15055 ss-10</strain>
    </source>
</reference>